<evidence type="ECO:0008006" key="3">
    <source>
        <dbReference type="Google" id="ProtNLM"/>
    </source>
</evidence>
<evidence type="ECO:0000313" key="1">
    <source>
        <dbReference type="EMBL" id="KAG9668067.1"/>
    </source>
</evidence>
<dbReference type="Proteomes" id="UP000779574">
    <property type="component" value="Unassembled WGS sequence"/>
</dbReference>
<comment type="caution">
    <text evidence="1">The sequence shown here is derived from an EMBL/GenBank/DDBJ whole genome shotgun (WGS) entry which is preliminary data.</text>
</comment>
<reference evidence="1" key="1">
    <citation type="journal article" date="2021" name="J Fungi (Basel)">
        <title>Virulence traits and population genomics of the black yeast Aureobasidium melanogenum.</title>
        <authorList>
            <person name="Cernosa A."/>
            <person name="Sun X."/>
            <person name="Gostincar C."/>
            <person name="Fang C."/>
            <person name="Gunde-Cimerman N."/>
            <person name="Song Z."/>
        </authorList>
    </citation>
    <scope>NUCLEOTIDE SEQUENCE</scope>
    <source>
        <strain evidence="1">EXF-9911</strain>
    </source>
</reference>
<proteinExistence type="predicted"/>
<feature type="non-terminal residue" evidence="1">
    <location>
        <position position="1"/>
    </location>
</feature>
<evidence type="ECO:0000313" key="2">
    <source>
        <dbReference type="Proteomes" id="UP000779574"/>
    </source>
</evidence>
<dbReference type="OrthoDB" id="5229512at2759"/>
<gene>
    <name evidence="1" type="ORF">KCU76_g17580</name>
</gene>
<name>A0A9P8IXK5_AURME</name>
<organism evidence="1 2">
    <name type="scientific">Aureobasidium melanogenum</name>
    <name type="common">Aureobasidium pullulans var. melanogenum</name>
    <dbReference type="NCBI Taxonomy" id="46634"/>
    <lineage>
        <taxon>Eukaryota</taxon>
        <taxon>Fungi</taxon>
        <taxon>Dikarya</taxon>
        <taxon>Ascomycota</taxon>
        <taxon>Pezizomycotina</taxon>
        <taxon>Dothideomycetes</taxon>
        <taxon>Dothideomycetidae</taxon>
        <taxon>Dothideales</taxon>
        <taxon>Saccotheciaceae</taxon>
        <taxon>Aureobasidium</taxon>
    </lineage>
</organism>
<reference evidence="1" key="2">
    <citation type="submission" date="2021-08" db="EMBL/GenBank/DDBJ databases">
        <authorList>
            <person name="Gostincar C."/>
            <person name="Sun X."/>
            <person name="Song Z."/>
            <person name="Gunde-Cimerman N."/>
        </authorList>
    </citation>
    <scope>NUCLEOTIDE SEQUENCE</scope>
    <source>
        <strain evidence="1">EXF-9911</strain>
    </source>
</reference>
<dbReference type="AlphaFoldDB" id="A0A9P8IXK5"/>
<accession>A0A9P8IXK5</accession>
<protein>
    <recommendedName>
        <fullName evidence="3">F-box domain-containing protein</fullName>
    </recommendedName>
</protein>
<dbReference type="EMBL" id="JAHFXF010001402">
    <property type="protein sequence ID" value="KAG9668067.1"/>
    <property type="molecule type" value="Genomic_DNA"/>
</dbReference>
<sequence length="216" mass="24624">MRTLATPTFSKKLIADLLARFINISNIHFGFIDFELTAGLFLSMAVQSMVRSPSRRKTPPDQFEWKVATIGVKALRQKTIVKDRPHKPTFLCLPGELRNAIYELVLEETTYDLILNLHVFRIPIPKLALACEQIFREVLSVHFTKDDSGFYRQGHESGGDLDFSVIQTPMLSTDTRRWAERCAMLGAPLHFKHLGFMHLLPMAPDLQPRVVHGAHM</sequence>